<reference evidence="3" key="1">
    <citation type="journal article" date="2021" name="Sci. Rep.">
        <title>Diploid genomic architecture of Nitzschia inconspicua, an elite biomass production diatom.</title>
        <authorList>
            <person name="Oliver A."/>
            <person name="Podell S."/>
            <person name="Pinowska A."/>
            <person name="Traller J.C."/>
            <person name="Smith S.R."/>
            <person name="McClure R."/>
            <person name="Beliaev A."/>
            <person name="Bohutskyi P."/>
            <person name="Hill E.A."/>
            <person name="Rabines A."/>
            <person name="Zheng H."/>
            <person name="Allen L.Z."/>
            <person name="Kuo A."/>
            <person name="Grigoriev I.V."/>
            <person name="Allen A.E."/>
            <person name="Hazlebeck D."/>
            <person name="Allen E.E."/>
        </authorList>
    </citation>
    <scope>NUCLEOTIDE SEQUENCE</scope>
    <source>
        <strain evidence="3">Hildebrandi</strain>
    </source>
</reference>
<evidence type="ECO:0000313" key="4">
    <source>
        <dbReference type="Proteomes" id="UP000693970"/>
    </source>
</evidence>
<evidence type="ECO:0000256" key="1">
    <source>
        <dbReference type="SAM" id="Phobius"/>
    </source>
</evidence>
<organism evidence="3 4">
    <name type="scientific">Nitzschia inconspicua</name>
    <dbReference type="NCBI Taxonomy" id="303405"/>
    <lineage>
        <taxon>Eukaryota</taxon>
        <taxon>Sar</taxon>
        <taxon>Stramenopiles</taxon>
        <taxon>Ochrophyta</taxon>
        <taxon>Bacillariophyta</taxon>
        <taxon>Bacillariophyceae</taxon>
        <taxon>Bacillariophycidae</taxon>
        <taxon>Bacillariales</taxon>
        <taxon>Bacillariaceae</taxon>
        <taxon>Nitzschia</taxon>
    </lineage>
</organism>
<evidence type="ECO:0000256" key="2">
    <source>
        <dbReference type="SAM" id="SignalP"/>
    </source>
</evidence>
<comment type="caution">
    <text evidence="3">The sequence shown here is derived from an EMBL/GenBank/DDBJ whole genome shotgun (WGS) entry which is preliminary data.</text>
</comment>
<accession>A0A9K3KFS9</accession>
<proteinExistence type="predicted"/>
<reference evidence="3" key="2">
    <citation type="submission" date="2021-04" db="EMBL/GenBank/DDBJ databases">
        <authorList>
            <person name="Podell S."/>
        </authorList>
    </citation>
    <scope>NUCLEOTIDE SEQUENCE</scope>
    <source>
        <strain evidence="3">Hildebrandi</strain>
    </source>
</reference>
<dbReference type="Proteomes" id="UP000693970">
    <property type="component" value="Unassembled WGS sequence"/>
</dbReference>
<keyword evidence="1" id="KW-0812">Transmembrane</keyword>
<dbReference type="OrthoDB" id="496991at2759"/>
<feature type="signal peptide" evidence="2">
    <location>
        <begin position="1"/>
        <end position="30"/>
    </location>
</feature>
<dbReference type="EMBL" id="JAGRRH010000024">
    <property type="protein sequence ID" value="KAG7342740.1"/>
    <property type="molecule type" value="Genomic_DNA"/>
</dbReference>
<keyword evidence="2" id="KW-0732">Signal</keyword>
<keyword evidence="1" id="KW-1133">Transmembrane helix</keyword>
<keyword evidence="1" id="KW-0472">Membrane</keyword>
<sequence length="299" mass="32273">MMVRRNSRVVSRLALCVLVALLTQMDSSDGLSPRTTHRRMRIPFPSFKIRTSIRPRGIRLRYTSSRSSEDSNDVFPFEGRPEESNAQSSIVAAMVTKTVTKQHRITMMTPTATDDGRIDAFPGFPANTSAAAASAVSPTATSAAVGHLSKAWKRIKAASHVDKEAIAKLGISFGLTYNLISNINGSISLSLAWYIASTKTGLSPLAPGQWKALLAAYGTLYVVLCFIRPFRIALALGATRKMDTFLQQLQTKFRCQRPAAIGIAALCSVVLWISLCALGVTLASTLAGVPFWRIAPGGV</sequence>
<keyword evidence="4" id="KW-1185">Reference proteome</keyword>
<evidence type="ECO:0000313" key="3">
    <source>
        <dbReference type="EMBL" id="KAG7342740.1"/>
    </source>
</evidence>
<gene>
    <name evidence="3" type="ORF">IV203_020684</name>
</gene>
<feature type="transmembrane region" description="Helical" evidence="1">
    <location>
        <begin position="259"/>
        <end position="283"/>
    </location>
</feature>
<name>A0A9K3KFS9_9STRA</name>
<dbReference type="AlphaFoldDB" id="A0A9K3KFS9"/>
<protein>
    <submittedName>
        <fullName evidence="3">Uncharacterized protein</fullName>
    </submittedName>
</protein>
<feature type="transmembrane region" description="Helical" evidence="1">
    <location>
        <begin position="214"/>
        <end position="238"/>
    </location>
</feature>
<feature type="chain" id="PRO_5039919629" evidence="2">
    <location>
        <begin position="31"/>
        <end position="299"/>
    </location>
</feature>